<organism evidence="6 7">
    <name type="scientific">Agreia bicolorata</name>
    <dbReference type="NCBI Taxonomy" id="110935"/>
    <lineage>
        <taxon>Bacteria</taxon>
        <taxon>Bacillati</taxon>
        <taxon>Actinomycetota</taxon>
        <taxon>Actinomycetes</taxon>
        <taxon>Micrococcales</taxon>
        <taxon>Microbacteriaceae</taxon>
        <taxon>Agreia</taxon>
    </lineage>
</organism>
<dbReference type="InterPro" id="IPR003959">
    <property type="entry name" value="ATPase_AAA_core"/>
</dbReference>
<dbReference type="InterPro" id="IPR003593">
    <property type="entry name" value="AAA+_ATPase"/>
</dbReference>
<evidence type="ECO:0000256" key="4">
    <source>
        <dbReference type="SAM" id="MobiDB-lite"/>
    </source>
</evidence>
<proteinExistence type="inferred from homology"/>
<keyword evidence="3" id="KW-0067">ATP-binding</keyword>
<dbReference type="InterPro" id="IPR027417">
    <property type="entry name" value="P-loop_NTPase"/>
</dbReference>
<dbReference type="InterPro" id="IPR050773">
    <property type="entry name" value="CbxX/CfxQ_RuBisCO_ESX"/>
</dbReference>
<dbReference type="RefSeq" id="WP_044442192.1">
    <property type="nucleotide sequence ID" value="NZ_JYFC01000005.1"/>
</dbReference>
<comment type="similarity">
    <text evidence="1">Belongs to the CbxX/CfxQ family.</text>
</comment>
<feature type="region of interest" description="Disordered" evidence="4">
    <location>
        <begin position="188"/>
        <end position="226"/>
    </location>
</feature>
<evidence type="ECO:0000259" key="5">
    <source>
        <dbReference type="SMART" id="SM00382"/>
    </source>
</evidence>
<keyword evidence="2" id="KW-0547">Nucleotide-binding</keyword>
<feature type="domain" description="AAA+ ATPase" evidence="5">
    <location>
        <begin position="270"/>
        <end position="405"/>
    </location>
</feature>
<evidence type="ECO:0000256" key="3">
    <source>
        <dbReference type="ARBA" id="ARBA00022840"/>
    </source>
</evidence>
<dbReference type="PANTHER" id="PTHR43392:SF2">
    <property type="entry name" value="AAA-TYPE ATPASE FAMILY PROTEIN _ ANKYRIN REPEAT FAMILY PROTEIN"/>
    <property type="match status" value="1"/>
</dbReference>
<feature type="region of interest" description="Disordered" evidence="4">
    <location>
        <begin position="509"/>
        <end position="546"/>
    </location>
</feature>
<evidence type="ECO:0000313" key="6">
    <source>
        <dbReference type="EMBL" id="KJC63861.1"/>
    </source>
</evidence>
<accession>A0ABR5CE71</accession>
<evidence type="ECO:0000256" key="2">
    <source>
        <dbReference type="ARBA" id="ARBA00022741"/>
    </source>
</evidence>
<dbReference type="PANTHER" id="PTHR43392">
    <property type="entry name" value="AAA-TYPE ATPASE FAMILY PROTEIN / ANKYRIN REPEAT FAMILY PROTEIN"/>
    <property type="match status" value="1"/>
</dbReference>
<dbReference type="InterPro" id="IPR041627">
    <property type="entry name" value="AAA_lid_6"/>
</dbReference>
<dbReference type="EMBL" id="JYFC01000005">
    <property type="protein sequence ID" value="KJC63861.1"/>
    <property type="molecule type" value="Genomic_DNA"/>
</dbReference>
<dbReference type="Gene3D" id="3.40.50.300">
    <property type="entry name" value="P-loop containing nucleotide triphosphate hydrolases"/>
    <property type="match status" value="1"/>
</dbReference>
<reference evidence="6 7" key="1">
    <citation type="journal article" date="2001" name="Int. J. Syst. Evol. Microbiol.">
        <title>Agreia bicolorata gen. nov., sp. nov., to accommodate actinobacteria isolated from narrow reed grass infected by the nematode Heteroanguina graminophila.</title>
        <authorList>
            <person name="Evtushenko L.I."/>
            <person name="Dorofeeva L.V."/>
            <person name="Dobrovolskaya T.G."/>
            <person name="Streshinskaya G.M."/>
            <person name="Subbotin S.A."/>
            <person name="Tiedje J.M."/>
        </authorList>
    </citation>
    <scope>NUCLEOTIDE SEQUENCE [LARGE SCALE GENOMIC DNA]</scope>
    <source>
        <strain evidence="6 7">VKM Ac-1804</strain>
    </source>
</reference>
<gene>
    <name evidence="6" type="ORF">TZ00_12620</name>
</gene>
<evidence type="ECO:0000313" key="7">
    <source>
        <dbReference type="Proteomes" id="UP000032503"/>
    </source>
</evidence>
<name>A0ABR5CE71_9MICO</name>
<dbReference type="Gene3D" id="1.10.8.60">
    <property type="match status" value="1"/>
</dbReference>
<sequence length="546" mass="57286">MTSADSHELRQALDALVAAAESAGLDSAAARDEGVRIAAAVAESAIGASVQWVDQTGAGSADEFFEAASSARRWRASPTDLLSRLAAEAPQHAGDYAKALTGVVAAASELGEPSIGVLGAASATAAAQLAGARQAPSIPPLSRTEATLFPSTTLAPIPHAAQPLTADQLSTQQPDFARPGDATMAELARRAGLTSSEPEPVSPTATQPAPAAAPPAEEEEEKPKKTVEELLAELDSLIGLDRVKREIHRQTQLLRIDQLRTAAGLTTPTLTRHLVFLGNPGTGKTTVARLVAGIYAALGILSKGHLVEVDRSELVGGYLGQTATKTSEVVAGAIGGVLFIDEAYGLALDQYGAEAITTIVKDMEDHRDDLVVIVAGYPEPMRGFMETNPGLASRFSTSITFQDYTDAELRDIFVRLAEASDFEPTPEALARFEQIVSIEPRDEGFGNGRYARNLLDKAIARHAWRLRGVAEPTLDELRLLLADDLNDSNDGEVQSTAGEAVGAPILVDVPQTDQTSAIEAESADTVPAAVPPSDDPAEPTTSKDTE</sequence>
<evidence type="ECO:0000256" key="1">
    <source>
        <dbReference type="ARBA" id="ARBA00010378"/>
    </source>
</evidence>
<dbReference type="SUPFAM" id="SSF52540">
    <property type="entry name" value="P-loop containing nucleoside triphosphate hydrolases"/>
    <property type="match status" value="1"/>
</dbReference>
<dbReference type="Proteomes" id="UP000032503">
    <property type="component" value="Unassembled WGS sequence"/>
</dbReference>
<keyword evidence="7" id="KW-1185">Reference proteome</keyword>
<protein>
    <recommendedName>
        <fullName evidence="5">AAA+ ATPase domain-containing protein</fullName>
    </recommendedName>
</protein>
<dbReference type="PRINTS" id="PR00819">
    <property type="entry name" value="CBXCFQXSUPER"/>
</dbReference>
<dbReference type="CDD" id="cd00009">
    <property type="entry name" value="AAA"/>
    <property type="match status" value="1"/>
</dbReference>
<dbReference type="SMART" id="SM00382">
    <property type="entry name" value="AAA"/>
    <property type="match status" value="1"/>
</dbReference>
<dbReference type="Pfam" id="PF00004">
    <property type="entry name" value="AAA"/>
    <property type="match status" value="1"/>
</dbReference>
<dbReference type="InterPro" id="IPR000641">
    <property type="entry name" value="CbxX/CfxQ"/>
</dbReference>
<comment type="caution">
    <text evidence="6">The sequence shown here is derived from an EMBL/GenBank/DDBJ whole genome shotgun (WGS) entry which is preliminary data.</text>
</comment>
<dbReference type="Pfam" id="PF17866">
    <property type="entry name" value="AAA_lid_6"/>
    <property type="match status" value="1"/>
</dbReference>